<evidence type="ECO:0000313" key="10">
    <source>
        <dbReference type="Proteomes" id="UP001249851"/>
    </source>
</evidence>
<evidence type="ECO:0000256" key="6">
    <source>
        <dbReference type="RuleBase" id="RU000682"/>
    </source>
</evidence>
<dbReference type="SMART" id="SM00389">
    <property type="entry name" value="HOX"/>
    <property type="match status" value="1"/>
</dbReference>
<dbReference type="GO" id="GO:0000981">
    <property type="term" value="F:DNA-binding transcription factor activity, RNA polymerase II-specific"/>
    <property type="evidence" value="ECO:0007669"/>
    <property type="project" value="InterPro"/>
</dbReference>
<dbReference type="EMBL" id="JARQWQ010000016">
    <property type="protein sequence ID" value="KAK2566586.1"/>
    <property type="molecule type" value="Genomic_DNA"/>
</dbReference>
<dbReference type="CDD" id="cd00086">
    <property type="entry name" value="homeodomain"/>
    <property type="match status" value="1"/>
</dbReference>
<evidence type="ECO:0000256" key="5">
    <source>
        <dbReference type="PROSITE-ProRule" id="PRU00108"/>
    </source>
</evidence>
<comment type="subcellular location">
    <subcellularLocation>
        <location evidence="1 5 6">Nucleus</location>
    </subcellularLocation>
</comment>
<evidence type="ECO:0000259" key="8">
    <source>
        <dbReference type="PROSITE" id="PS50071"/>
    </source>
</evidence>
<reference evidence="9" key="1">
    <citation type="journal article" date="2023" name="G3 (Bethesda)">
        <title>Whole genome assembly and annotation of the endangered Caribbean coral Acropora cervicornis.</title>
        <authorList>
            <person name="Selwyn J.D."/>
            <person name="Vollmer S.V."/>
        </authorList>
    </citation>
    <scope>NUCLEOTIDE SEQUENCE</scope>
    <source>
        <strain evidence="9">K2</strain>
    </source>
</reference>
<protein>
    <submittedName>
        <fullName evidence="9">Homeobox protein HMX2</fullName>
    </submittedName>
</protein>
<feature type="region of interest" description="Disordered" evidence="7">
    <location>
        <begin position="77"/>
        <end position="121"/>
    </location>
</feature>
<evidence type="ECO:0000256" key="7">
    <source>
        <dbReference type="SAM" id="MobiDB-lite"/>
    </source>
</evidence>
<keyword evidence="3 5" id="KW-0371">Homeobox</keyword>
<reference evidence="9" key="2">
    <citation type="journal article" date="2023" name="Science">
        <title>Genomic signatures of disease resistance in endangered staghorn corals.</title>
        <authorList>
            <person name="Vollmer S.V."/>
            <person name="Selwyn J.D."/>
            <person name="Despard B.A."/>
            <person name="Roesel C.L."/>
        </authorList>
    </citation>
    <scope>NUCLEOTIDE SEQUENCE</scope>
    <source>
        <strain evidence="9">K2</strain>
    </source>
</reference>
<keyword evidence="10" id="KW-1185">Reference proteome</keyword>
<evidence type="ECO:0000256" key="1">
    <source>
        <dbReference type="ARBA" id="ARBA00004123"/>
    </source>
</evidence>
<dbReference type="InterPro" id="IPR001356">
    <property type="entry name" value="HD"/>
</dbReference>
<name>A0AAD9QT22_ACRCE</name>
<proteinExistence type="predicted"/>
<dbReference type="InterPro" id="IPR017970">
    <property type="entry name" value="Homeobox_CS"/>
</dbReference>
<dbReference type="Gene3D" id="1.10.10.60">
    <property type="entry name" value="Homeodomain-like"/>
    <property type="match status" value="1"/>
</dbReference>
<evidence type="ECO:0000313" key="9">
    <source>
        <dbReference type="EMBL" id="KAK2566586.1"/>
    </source>
</evidence>
<comment type="caution">
    <text evidence="9">The sequence shown here is derived from an EMBL/GenBank/DDBJ whole genome shotgun (WGS) entry which is preliminary data.</text>
</comment>
<evidence type="ECO:0000256" key="2">
    <source>
        <dbReference type="ARBA" id="ARBA00023125"/>
    </source>
</evidence>
<dbReference type="GO" id="GO:0005634">
    <property type="term" value="C:nucleus"/>
    <property type="evidence" value="ECO:0007669"/>
    <property type="project" value="UniProtKB-SubCell"/>
</dbReference>
<dbReference type="Proteomes" id="UP001249851">
    <property type="component" value="Unassembled WGS sequence"/>
</dbReference>
<accession>A0AAD9QT22</accession>
<organism evidence="9 10">
    <name type="scientific">Acropora cervicornis</name>
    <name type="common">Staghorn coral</name>
    <dbReference type="NCBI Taxonomy" id="6130"/>
    <lineage>
        <taxon>Eukaryota</taxon>
        <taxon>Metazoa</taxon>
        <taxon>Cnidaria</taxon>
        <taxon>Anthozoa</taxon>
        <taxon>Hexacorallia</taxon>
        <taxon>Scleractinia</taxon>
        <taxon>Astrocoeniina</taxon>
        <taxon>Acroporidae</taxon>
        <taxon>Acropora</taxon>
    </lineage>
</organism>
<keyword evidence="2 5" id="KW-0238">DNA-binding</keyword>
<dbReference type="PROSITE" id="PS50071">
    <property type="entry name" value="HOMEOBOX_2"/>
    <property type="match status" value="1"/>
</dbReference>
<evidence type="ECO:0000256" key="3">
    <source>
        <dbReference type="ARBA" id="ARBA00023155"/>
    </source>
</evidence>
<dbReference type="InterPro" id="IPR009057">
    <property type="entry name" value="Homeodomain-like_sf"/>
</dbReference>
<dbReference type="PANTHER" id="PTHR24333">
    <property type="entry name" value="HOMEO BOX HB9 LIKE A-RELATED"/>
    <property type="match status" value="1"/>
</dbReference>
<evidence type="ECO:0000256" key="4">
    <source>
        <dbReference type="ARBA" id="ARBA00023242"/>
    </source>
</evidence>
<dbReference type="Pfam" id="PF00046">
    <property type="entry name" value="Homeodomain"/>
    <property type="match status" value="1"/>
</dbReference>
<dbReference type="SUPFAM" id="SSF46689">
    <property type="entry name" value="Homeodomain-like"/>
    <property type="match status" value="1"/>
</dbReference>
<keyword evidence="4 5" id="KW-0539">Nucleus</keyword>
<dbReference type="PANTHER" id="PTHR24333:SF5">
    <property type="entry name" value="VENT HOMEOBOX"/>
    <property type="match status" value="1"/>
</dbReference>
<feature type="domain" description="Homeobox" evidence="8">
    <location>
        <begin position="115"/>
        <end position="175"/>
    </location>
</feature>
<feature type="DNA-binding region" description="Homeobox" evidence="5">
    <location>
        <begin position="117"/>
        <end position="176"/>
    </location>
</feature>
<dbReference type="PROSITE" id="PS00027">
    <property type="entry name" value="HOMEOBOX_1"/>
    <property type="match status" value="1"/>
</dbReference>
<dbReference type="AlphaFoldDB" id="A0AAD9QT22"/>
<sequence length="199" mass="23021">MAQDLPFSVANILRSDFPPPSRISKIPKLLRIAPLSEYTKIPVSIPYHLDRGISRGFFTYGSPMLLSCSEEDVFHSPAHKKDQQVKPSTETPREDDETGSKRLKNRGESKSKGAVKKKRNRSHFTQLQLKYLEDVFSRQQYLTRDERALLANGLEMTELQIRNWFQNRRYQLRHRGMNRPRQVPVKVLVSSNSAQAPED</sequence>
<dbReference type="GO" id="GO:0003677">
    <property type="term" value="F:DNA binding"/>
    <property type="evidence" value="ECO:0007669"/>
    <property type="project" value="UniProtKB-UniRule"/>
</dbReference>
<dbReference type="InterPro" id="IPR050848">
    <property type="entry name" value="Homeobox_TF"/>
</dbReference>
<gene>
    <name evidence="9" type="ORF">P5673_009220</name>
</gene>